<accession>A0AA96KSS4</accession>
<organism evidence="1">
    <name type="scientific">Staphylococcus phage vB_VibM_10AMN12</name>
    <dbReference type="NCBI Taxonomy" id="3076785"/>
    <lineage>
        <taxon>Viruses</taxon>
        <taxon>Duplodnaviria</taxon>
        <taxon>Heunggongvirae</taxon>
        <taxon>Uroviricota</taxon>
        <taxon>Caudoviricetes</taxon>
    </lineage>
</organism>
<evidence type="ECO:0000313" key="1">
    <source>
        <dbReference type="EMBL" id="WNO47495.1"/>
    </source>
</evidence>
<sequence>MSYTDISNVYLYGNSEHKNYPVDVVDVVVTADTKIGDILNASGVLIADTDEANATFILIDERVTVDGGLATGTHKLKVLARDCGVGESYIQVAAGADLAAAKTALEAKGFKFESQLSA</sequence>
<dbReference type="EMBL" id="OR481006">
    <property type="protein sequence ID" value="WNO47495.1"/>
    <property type="molecule type" value="Genomic_DNA"/>
</dbReference>
<protein>
    <submittedName>
        <fullName evidence="1">Uncharacterized protein</fullName>
    </submittedName>
</protein>
<name>A0AA96KSS4_9CAUD</name>
<proteinExistence type="predicted"/>
<reference evidence="1" key="1">
    <citation type="submission" date="2023-08" db="EMBL/GenBank/DDBJ databases">
        <authorList>
            <person name="Nazir A."/>
        </authorList>
    </citation>
    <scope>NUCLEOTIDE SEQUENCE</scope>
</reference>